<gene>
    <name evidence="7" type="ORF">SAMN04488026_107617</name>
</gene>
<keyword evidence="5" id="KW-0998">Cell outer membrane</keyword>
<evidence type="ECO:0000256" key="4">
    <source>
        <dbReference type="ARBA" id="ARBA00023136"/>
    </source>
</evidence>
<dbReference type="GO" id="GO:0009279">
    <property type="term" value="C:cell outer membrane"/>
    <property type="evidence" value="ECO:0007669"/>
    <property type="project" value="UniProtKB-SubCell"/>
</dbReference>
<dbReference type="Proteomes" id="UP000199382">
    <property type="component" value="Unassembled WGS sequence"/>
</dbReference>
<feature type="chain" id="PRO_5011701607" evidence="6">
    <location>
        <begin position="24"/>
        <end position="287"/>
    </location>
</feature>
<accession>A0A1G9ITL1</accession>
<organism evidence="7 8">
    <name type="scientific">Aliiruegeria lutimaris</name>
    <dbReference type="NCBI Taxonomy" id="571298"/>
    <lineage>
        <taxon>Bacteria</taxon>
        <taxon>Pseudomonadati</taxon>
        <taxon>Pseudomonadota</taxon>
        <taxon>Alphaproteobacteria</taxon>
        <taxon>Rhodobacterales</taxon>
        <taxon>Roseobacteraceae</taxon>
        <taxon>Aliiruegeria</taxon>
    </lineage>
</organism>
<evidence type="ECO:0000313" key="8">
    <source>
        <dbReference type="Proteomes" id="UP000199382"/>
    </source>
</evidence>
<evidence type="ECO:0000256" key="6">
    <source>
        <dbReference type="SAM" id="SignalP"/>
    </source>
</evidence>
<keyword evidence="4" id="KW-0472">Membrane</keyword>
<proteinExistence type="inferred from homology"/>
<evidence type="ECO:0000256" key="3">
    <source>
        <dbReference type="ARBA" id="ARBA00022729"/>
    </source>
</evidence>
<dbReference type="Pfam" id="PF06629">
    <property type="entry name" value="MipA"/>
    <property type="match status" value="1"/>
</dbReference>
<sequence length="287" mass="31000">MKSFVTCAIAAIAALSLTNGAIAQESALDDPASSELATAVQDTTPVALRIDPTKNVILRYDIRAGVQARPAYFGSDEMVASPDFALHFDYARLKGLGEYGDPNGTGVPRAVGVRGSLRFIGKRSADDFDELEGLEDIDPSLELGVGLVYRQKNFEAFGDVRYGAIGHNGFVGELGADAIVFPNERWEFRLGPRMVFGDDKFANTYFGVSDSESADSGLASYNADGGLLGAGFEAKARYRFNDLWGLEASVRADRLLNSAADSPITEMGSEDQFRIRLGITRELVLQF</sequence>
<comment type="subcellular location">
    <subcellularLocation>
        <location evidence="1">Cell outer membrane</location>
    </subcellularLocation>
</comment>
<dbReference type="AlphaFoldDB" id="A0A1G9ITL1"/>
<feature type="signal peptide" evidence="6">
    <location>
        <begin position="1"/>
        <end position="23"/>
    </location>
</feature>
<dbReference type="STRING" id="571298.SAMN04488026_107617"/>
<dbReference type="PANTHER" id="PTHR38776:SF1">
    <property type="entry name" value="MLTA-INTERACTING PROTEIN-RELATED"/>
    <property type="match status" value="1"/>
</dbReference>
<evidence type="ECO:0000256" key="2">
    <source>
        <dbReference type="ARBA" id="ARBA00005722"/>
    </source>
</evidence>
<comment type="similarity">
    <text evidence="2">Belongs to the MipA/OmpV family.</text>
</comment>
<dbReference type="RefSeq" id="WP_093163131.1">
    <property type="nucleotide sequence ID" value="NZ_FNEK01000076.1"/>
</dbReference>
<evidence type="ECO:0000256" key="5">
    <source>
        <dbReference type="ARBA" id="ARBA00023237"/>
    </source>
</evidence>
<name>A0A1G9ITL1_9RHOB</name>
<evidence type="ECO:0000313" key="7">
    <source>
        <dbReference type="EMBL" id="SDL28452.1"/>
    </source>
</evidence>
<reference evidence="7 8" key="1">
    <citation type="submission" date="2016-10" db="EMBL/GenBank/DDBJ databases">
        <authorList>
            <person name="de Groot N.N."/>
        </authorList>
    </citation>
    <scope>NUCLEOTIDE SEQUENCE [LARGE SCALE GENOMIC DNA]</scope>
    <source>
        <strain evidence="7 8">DSM 25294</strain>
    </source>
</reference>
<dbReference type="PANTHER" id="PTHR38776">
    <property type="entry name" value="MLTA-INTERACTING PROTEIN-RELATED"/>
    <property type="match status" value="1"/>
</dbReference>
<dbReference type="EMBL" id="FNEK01000076">
    <property type="protein sequence ID" value="SDL28452.1"/>
    <property type="molecule type" value="Genomic_DNA"/>
</dbReference>
<evidence type="ECO:0000256" key="1">
    <source>
        <dbReference type="ARBA" id="ARBA00004442"/>
    </source>
</evidence>
<dbReference type="InterPro" id="IPR010583">
    <property type="entry name" value="MipA"/>
</dbReference>
<keyword evidence="8" id="KW-1185">Reference proteome</keyword>
<dbReference type="OrthoDB" id="5462484at2"/>
<protein>
    <submittedName>
        <fullName evidence="7">MltA-interacting protein MipA</fullName>
    </submittedName>
</protein>
<keyword evidence="3 6" id="KW-0732">Signal</keyword>